<keyword evidence="2" id="KW-0004">4Fe-4S</keyword>
<gene>
    <name evidence="8" type="ORF">LCGC14_2003850</name>
</gene>
<evidence type="ECO:0000259" key="7">
    <source>
        <dbReference type="PROSITE" id="PS51379"/>
    </source>
</evidence>
<evidence type="ECO:0000256" key="6">
    <source>
        <dbReference type="ARBA" id="ARBA00023014"/>
    </source>
</evidence>
<dbReference type="PANTHER" id="PTHR42859">
    <property type="entry name" value="OXIDOREDUCTASE"/>
    <property type="match status" value="1"/>
</dbReference>
<dbReference type="AlphaFoldDB" id="A0A0F9F2G3"/>
<dbReference type="InterPro" id="IPR017896">
    <property type="entry name" value="4Fe4S_Fe-S-bd"/>
</dbReference>
<dbReference type="InterPro" id="IPR017900">
    <property type="entry name" value="4Fe4S_Fe_S_CS"/>
</dbReference>
<dbReference type="SUPFAM" id="SSF54862">
    <property type="entry name" value="4Fe-4S ferredoxins"/>
    <property type="match status" value="1"/>
</dbReference>
<evidence type="ECO:0000313" key="8">
    <source>
        <dbReference type="EMBL" id="KKL80528.1"/>
    </source>
</evidence>
<keyword evidence="6" id="KW-0411">Iron-sulfur</keyword>
<evidence type="ECO:0000256" key="1">
    <source>
        <dbReference type="ARBA" id="ARBA00022448"/>
    </source>
</evidence>
<keyword evidence="1" id="KW-0813">Transport</keyword>
<keyword evidence="5" id="KW-0408">Iron</keyword>
<comment type="caution">
    <text evidence="8">The sequence shown here is derived from an EMBL/GenBank/DDBJ whole genome shotgun (WGS) entry which is preliminary data.</text>
</comment>
<dbReference type="PROSITE" id="PS51379">
    <property type="entry name" value="4FE4S_FER_2"/>
    <property type="match status" value="2"/>
</dbReference>
<dbReference type="GO" id="GO:0051539">
    <property type="term" value="F:4 iron, 4 sulfur cluster binding"/>
    <property type="evidence" value="ECO:0007669"/>
    <property type="project" value="UniProtKB-KW"/>
</dbReference>
<dbReference type="Pfam" id="PF12800">
    <property type="entry name" value="Fer4_4"/>
    <property type="match status" value="1"/>
</dbReference>
<feature type="domain" description="4Fe-4S ferredoxin-type" evidence="7">
    <location>
        <begin position="4"/>
        <end position="35"/>
    </location>
</feature>
<protein>
    <recommendedName>
        <fullName evidence="7">4Fe-4S ferredoxin-type domain-containing protein</fullName>
    </recommendedName>
</protein>
<evidence type="ECO:0000256" key="5">
    <source>
        <dbReference type="ARBA" id="ARBA00023004"/>
    </source>
</evidence>
<dbReference type="PANTHER" id="PTHR42859:SF10">
    <property type="entry name" value="DIMETHYLSULFOXIDE REDUCTASE CHAIN B"/>
    <property type="match status" value="1"/>
</dbReference>
<dbReference type="Pfam" id="PF13247">
    <property type="entry name" value="Fer4_11"/>
    <property type="match status" value="1"/>
</dbReference>
<dbReference type="CDD" id="cd10550">
    <property type="entry name" value="DMSOR_beta_like"/>
    <property type="match status" value="1"/>
</dbReference>
<dbReference type="GO" id="GO:0046872">
    <property type="term" value="F:metal ion binding"/>
    <property type="evidence" value="ECO:0007669"/>
    <property type="project" value="UniProtKB-KW"/>
</dbReference>
<dbReference type="PROSITE" id="PS00198">
    <property type="entry name" value="4FE4S_FER_1"/>
    <property type="match status" value="1"/>
</dbReference>
<dbReference type="EMBL" id="LAZR01022825">
    <property type="protein sequence ID" value="KKL80528.1"/>
    <property type="molecule type" value="Genomic_DNA"/>
</dbReference>
<keyword evidence="4" id="KW-0249">Electron transport</keyword>
<reference evidence="8" key="1">
    <citation type="journal article" date="2015" name="Nature">
        <title>Complex archaea that bridge the gap between prokaryotes and eukaryotes.</title>
        <authorList>
            <person name="Spang A."/>
            <person name="Saw J.H."/>
            <person name="Jorgensen S.L."/>
            <person name="Zaremba-Niedzwiedzka K."/>
            <person name="Martijn J."/>
            <person name="Lind A.E."/>
            <person name="van Eijk R."/>
            <person name="Schleper C."/>
            <person name="Guy L."/>
            <person name="Ettema T.J."/>
        </authorList>
    </citation>
    <scope>NUCLEOTIDE SEQUENCE</scope>
</reference>
<dbReference type="InterPro" id="IPR050294">
    <property type="entry name" value="RnfB_subfamily"/>
</dbReference>
<evidence type="ECO:0000256" key="3">
    <source>
        <dbReference type="ARBA" id="ARBA00022723"/>
    </source>
</evidence>
<dbReference type="Gene3D" id="3.30.70.20">
    <property type="match status" value="2"/>
</dbReference>
<feature type="domain" description="4Fe-4S ferredoxin-type" evidence="7">
    <location>
        <begin position="81"/>
        <end position="110"/>
    </location>
</feature>
<evidence type="ECO:0000256" key="4">
    <source>
        <dbReference type="ARBA" id="ARBA00022982"/>
    </source>
</evidence>
<accession>A0A0F9F2G3</accession>
<keyword evidence="3" id="KW-0479">Metal-binding</keyword>
<sequence length="183" mass="20446">MSKRVLTIQSENCTGCHLCELACSSAKEGVFIPSQSRIRVVTNGLKGWSRPVVCVQCEDPMCLKACSVGAIYKTKTPQGELIVIVDKEKCTGCHQCVVACPFGAIEYLKKQKATKCDLCGGAPTCVDYCFYDCLQFIELSDEDYQKRSRKIKALTTKLCREIANREPHRRRVLLSVEDLLNKV</sequence>
<name>A0A0F9F2G3_9ZZZZ</name>
<proteinExistence type="predicted"/>
<organism evidence="8">
    <name type="scientific">marine sediment metagenome</name>
    <dbReference type="NCBI Taxonomy" id="412755"/>
    <lineage>
        <taxon>unclassified sequences</taxon>
        <taxon>metagenomes</taxon>
        <taxon>ecological metagenomes</taxon>
    </lineage>
</organism>
<evidence type="ECO:0000256" key="2">
    <source>
        <dbReference type="ARBA" id="ARBA00022485"/>
    </source>
</evidence>